<gene>
    <name evidence="3" type="ORF">SAMN05443428_10684</name>
</gene>
<feature type="transmembrane region" description="Helical" evidence="1">
    <location>
        <begin position="206"/>
        <end position="228"/>
    </location>
</feature>
<dbReference type="Proteomes" id="UP000190105">
    <property type="component" value="Unassembled WGS sequence"/>
</dbReference>
<dbReference type="Pfam" id="PF07786">
    <property type="entry name" value="HGSNAT_cat"/>
    <property type="match status" value="1"/>
</dbReference>
<dbReference type="AlphaFoldDB" id="A0A1T4X5J8"/>
<feature type="transmembrane region" description="Helical" evidence="1">
    <location>
        <begin position="121"/>
        <end position="141"/>
    </location>
</feature>
<feature type="domain" description="Heparan-alpha-glucosaminide N-acetyltransferase catalytic" evidence="2">
    <location>
        <begin position="5"/>
        <end position="214"/>
    </location>
</feature>
<accession>A0A1T4X5J8</accession>
<dbReference type="STRING" id="1147123.SAMN05443428_10684"/>
<feature type="transmembrane region" description="Helical" evidence="1">
    <location>
        <begin position="46"/>
        <end position="66"/>
    </location>
</feature>
<keyword evidence="1" id="KW-0812">Transmembrane</keyword>
<evidence type="ECO:0000313" key="4">
    <source>
        <dbReference type="Proteomes" id="UP000190105"/>
    </source>
</evidence>
<feature type="transmembrane region" description="Helical" evidence="1">
    <location>
        <begin position="7"/>
        <end position="26"/>
    </location>
</feature>
<dbReference type="OrthoDB" id="9807591at2"/>
<proteinExistence type="predicted"/>
<dbReference type="RefSeq" id="WP_078696075.1">
    <property type="nucleotide sequence ID" value="NZ_FUYH01000006.1"/>
</dbReference>
<keyword evidence="1" id="KW-0472">Membrane</keyword>
<keyword evidence="4" id="KW-1185">Reference proteome</keyword>
<keyword evidence="1" id="KW-1133">Transmembrane helix</keyword>
<evidence type="ECO:0000256" key="1">
    <source>
        <dbReference type="SAM" id="Phobius"/>
    </source>
</evidence>
<dbReference type="InterPro" id="IPR012429">
    <property type="entry name" value="HGSNAT_cat"/>
</dbReference>
<evidence type="ECO:0000259" key="2">
    <source>
        <dbReference type="Pfam" id="PF07786"/>
    </source>
</evidence>
<dbReference type="EMBL" id="FUYH01000006">
    <property type="protein sequence ID" value="SKA84903.1"/>
    <property type="molecule type" value="Genomic_DNA"/>
</dbReference>
<feature type="transmembrane region" description="Helical" evidence="1">
    <location>
        <begin position="161"/>
        <end position="178"/>
    </location>
</feature>
<feature type="transmembrane region" description="Helical" evidence="1">
    <location>
        <begin position="96"/>
        <end position="114"/>
    </location>
</feature>
<protein>
    <submittedName>
        <fullName evidence="3">Uncharacterized membrane protein</fullName>
    </submittedName>
</protein>
<evidence type="ECO:0000313" key="3">
    <source>
        <dbReference type="EMBL" id="SKA84903.1"/>
    </source>
</evidence>
<organism evidence="3 4">
    <name type="scientific">Caloramator quimbayensis</name>
    <dbReference type="NCBI Taxonomy" id="1147123"/>
    <lineage>
        <taxon>Bacteria</taxon>
        <taxon>Bacillati</taxon>
        <taxon>Bacillota</taxon>
        <taxon>Clostridia</taxon>
        <taxon>Eubacteriales</taxon>
        <taxon>Clostridiaceae</taxon>
        <taxon>Caloramator</taxon>
    </lineage>
</organism>
<reference evidence="4" key="1">
    <citation type="submission" date="2017-02" db="EMBL/GenBank/DDBJ databases">
        <authorList>
            <person name="Varghese N."/>
            <person name="Submissions S."/>
        </authorList>
    </citation>
    <scope>NUCLEOTIDE SEQUENCE [LARGE SCALE GENOMIC DNA]</scope>
    <source>
        <strain evidence="4">USBA 833</strain>
    </source>
</reference>
<feature type="transmembrane region" description="Helical" evidence="1">
    <location>
        <begin position="73"/>
        <end position="90"/>
    </location>
</feature>
<sequence length="229" mass="26503">MGKNRIIEIDFIRSLAIVLMVSYHIAYDLKEFAGINIPYESNAWFLVGKTSLILFIFVSGISSIFSKNTTKRGFKILFLGMIITAITYIIFPKDYIRFGVLHFLGICIIIAPFLKRINNYLLFITAAFSLILGFYFDNIVSKTWILIPFGILYDGFSTLDYVPLFPYLSVYILGVLFAKKFYTEKKSLFNLDLDFRFISCISKNSLLIYIIHQPVIYFTIFTLTKIIIK</sequence>
<name>A0A1T4X5J8_9CLOT</name>